<dbReference type="EMBL" id="LGTC01000001">
    <property type="protein sequence ID" value="KNY26747.1"/>
    <property type="molecule type" value="Genomic_DNA"/>
</dbReference>
<dbReference type="GO" id="GO:0009253">
    <property type="term" value="P:peptidoglycan catabolic process"/>
    <property type="evidence" value="ECO:0007669"/>
    <property type="project" value="InterPro"/>
</dbReference>
<dbReference type="GO" id="GO:0008745">
    <property type="term" value="F:N-acetylmuramoyl-L-alanine amidase activity"/>
    <property type="evidence" value="ECO:0007669"/>
    <property type="project" value="InterPro"/>
</dbReference>
<dbReference type="SMART" id="SM00646">
    <property type="entry name" value="Ami_3"/>
    <property type="match status" value="1"/>
</dbReference>
<feature type="signal peptide" evidence="2">
    <location>
        <begin position="1"/>
        <end position="22"/>
    </location>
</feature>
<evidence type="ECO:0000256" key="1">
    <source>
        <dbReference type="ARBA" id="ARBA00022729"/>
    </source>
</evidence>
<protein>
    <recommendedName>
        <fullName evidence="3">MurNAc-LAA domain-containing protein</fullName>
    </recommendedName>
</protein>
<dbReference type="eggNOG" id="COG1649">
    <property type="taxonomic scope" value="Bacteria"/>
</dbReference>
<dbReference type="InterPro" id="IPR003790">
    <property type="entry name" value="GHL10"/>
</dbReference>
<dbReference type="eggNOG" id="COG0860">
    <property type="taxonomic scope" value="Bacteria"/>
</dbReference>
<dbReference type="InterPro" id="IPR052177">
    <property type="entry name" value="Divisome_Glycosyl_Hydrolase"/>
</dbReference>
<dbReference type="Gene3D" id="3.20.20.80">
    <property type="entry name" value="Glycosidases"/>
    <property type="match status" value="1"/>
</dbReference>
<sequence precursor="true">MKNFIKLLLIVTILSTSLPSSASLSPVTAITNLTLSATSDVAEVAVSNDLRGLWVATVVNIDYPQKPTTDSEILKKEALEALDYAKDLRLNAIFLQVRPTSDAFYQSKYFPWSKYLTGTQGLKPANSFDPLKFWVEEAHKRGLTLHAWINPYRVTKKSSADAKDTLNSLAPSNPARLNPNWVVKHNDGNYYFDPGIPEVRKLIIDGVTEIIDNYQVDGIHFDDYFYPGTNFNDKTTFKKYGTGFKDIGDWRRSNVNKLIYDLSKAIKSKNKDIRFGISPFGIWANKKKNSLGSDTNGGESYYSHYADTRKWVKENMIDYIVPQLYWYIGFNLADYSKLLTWWKNTVKGTRVDLYIGQAGYLSNNPNQSSPWHGTSEMEKQLKLNEKTPEVKGNIFFNYSTMAKSPSLSSLIKAIHEKRDKLGTKVPITVANPASNINTSLDKYYIYGTSDPNKPLYLNGNQIKTRSDEGYFGTIVSLSEGPNALTLSQEGSYITRMIYRQNNVQKPTKMSSPNIPASSVFPKSKVFLSVGEKITLSCQAPAGSNVTVKLGGNKYTMKPKPVSTSGSGIYATTFTYEFTAPSYSGTPRNIDLGAPVYTMTYKKVTKTQTAPEKVGVIMKGSPFFAKVTTDIANTYATTNTSDGAAYELYKGMVDRITAIRDNFVRLSSGQWIKSSSINTYTSTTSTLPAVNKLTYTQGVRWDFLELETQSNAAAYANFDGLSLKINIPASSTASMPILPQDSLFSSIEASSKSIGTEYSLRLSDDKYIEGYYVEKKQNSIVIHVKKPVKAVEGSQPLTGLTIMVDPGHGGSETGAIGPLGLKYPEKAVNLQSSLKLKLELENLGANVLLTRTTDKTLSLDDRLTASRIAKPDMFISVHANSMGDNVDISKIEGFSVFYREDLAKPLGNTVLQGTTNKMGRVDKGLHKNNFYVTRGTWTPSILIESGFMPNPTEFGWLIDDYAQTILAKSIADSIVEYFSR</sequence>
<dbReference type="PATRIC" id="fig|398512.5.peg.2094"/>
<dbReference type="CDD" id="cd02696">
    <property type="entry name" value="MurNAc-LAA"/>
    <property type="match status" value="1"/>
</dbReference>
<organism evidence="4 5">
    <name type="scientific">Pseudobacteroides cellulosolvens ATCC 35603 = DSM 2933</name>
    <dbReference type="NCBI Taxonomy" id="398512"/>
    <lineage>
        <taxon>Bacteria</taxon>
        <taxon>Bacillati</taxon>
        <taxon>Bacillota</taxon>
        <taxon>Clostridia</taxon>
        <taxon>Eubacteriales</taxon>
        <taxon>Oscillospiraceae</taxon>
        <taxon>Pseudobacteroides</taxon>
    </lineage>
</organism>
<evidence type="ECO:0000259" key="3">
    <source>
        <dbReference type="SMART" id="SM00646"/>
    </source>
</evidence>
<dbReference type="InterPro" id="IPR017853">
    <property type="entry name" value="GH"/>
</dbReference>
<dbReference type="SUPFAM" id="SSF53187">
    <property type="entry name" value="Zn-dependent exopeptidases"/>
    <property type="match status" value="1"/>
</dbReference>
<gene>
    <name evidence="4" type="ORF">Bccel_2012</name>
</gene>
<name>A0A0L6JN04_9FIRM</name>
<dbReference type="PANTHER" id="PTHR43405:SF1">
    <property type="entry name" value="GLYCOSYL HYDROLASE DIGH"/>
    <property type="match status" value="1"/>
</dbReference>
<dbReference type="Pfam" id="PF01520">
    <property type="entry name" value="Amidase_3"/>
    <property type="match status" value="1"/>
</dbReference>
<dbReference type="OrthoDB" id="43070at2"/>
<proteinExistence type="predicted"/>
<keyword evidence="5" id="KW-1185">Reference proteome</keyword>
<evidence type="ECO:0000313" key="4">
    <source>
        <dbReference type="EMBL" id="KNY26747.1"/>
    </source>
</evidence>
<keyword evidence="1 2" id="KW-0732">Signal</keyword>
<feature type="chain" id="PRO_5039273567" description="MurNAc-LAA domain-containing protein" evidence="2">
    <location>
        <begin position="23"/>
        <end position="979"/>
    </location>
</feature>
<feature type="domain" description="MurNAc-LAA" evidence="3">
    <location>
        <begin position="865"/>
        <end position="974"/>
    </location>
</feature>
<dbReference type="Gene3D" id="3.40.630.40">
    <property type="entry name" value="Zn-dependent exopeptidases"/>
    <property type="match status" value="1"/>
</dbReference>
<dbReference type="AlphaFoldDB" id="A0A0L6JN04"/>
<accession>A0A0L6JN04</accession>
<evidence type="ECO:0000313" key="5">
    <source>
        <dbReference type="Proteomes" id="UP000036923"/>
    </source>
</evidence>
<dbReference type="SUPFAM" id="SSF51445">
    <property type="entry name" value="(Trans)glycosidases"/>
    <property type="match status" value="1"/>
</dbReference>
<dbReference type="PANTHER" id="PTHR43405">
    <property type="entry name" value="GLYCOSYL HYDROLASE DIGH"/>
    <property type="match status" value="1"/>
</dbReference>
<dbReference type="Proteomes" id="UP000036923">
    <property type="component" value="Unassembled WGS sequence"/>
</dbReference>
<reference evidence="5" key="1">
    <citation type="submission" date="2015-07" db="EMBL/GenBank/DDBJ databases">
        <title>Near-Complete Genome Sequence of the Cellulolytic Bacterium Bacteroides (Pseudobacteroides) cellulosolvens ATCC 35603.</title>
        <authorList>
            <person name="Dassa B."/>
            <person name="Utturkar S.M."/>
            <person name="Klingeman D.M."/>
            <person name="Hurt R.A."/>
            <person name="Keller M."/>
            <person name="Xu J."/>
            <person name="Reddy Y.H.K."/>
            <person name="Borovok I."/>
            <person name="Grinberg I.R."/>
            <person name="Lamed R."/>
            <person name="Zhivin O."/>
            <person name="Bayer E.A."/>
            <person name="Brown S.D."/>
        </authorList>
    </citation>
    <scope>NUCLEOTIDE SEQUENCE [LARGE SCALE GENOMIC DNA]</scope>
    <source>
        <strain evidence="5">DSM 2933</strain>
    </source>
</reference>
<evidence type="ECO:0000256" key="2">
    <source>
        <dbReference type="SAM" id="SignalP"/>
    </source>
</evidence>
<dbReference type="Pfam" id="PF02638">
    <property type="entry name" value="GHL10"/>
    <property type="match status" value="1"/>
</dbReference>
<dbReference type="STRING" id="398512.Bccel_2012"/>
<dbReference type="InterPro" id="IPR002508">
    <property type="entry name" value="MurNAc-LAA_cat"/>
</dbReference>
<dbReference type="RefSeq" id="WP_050753327.1">
    <property type="nucleotide sequence ID" value="NZ_KN050764.1"/>
</dbReference>
<comment type="caution">
    <text evidence="4">The sequence shown here is derived from an EMBL/GenBank/DDBJ whole genome shotgun (WGS) entry which is preliminary data.</text>
</comment>